<dbReference type="InterPro" id="IPR043128">
    <property type="entry name" value="Rev_trsase/Diguanyl_cyclase"/>
</dbReference>
<accession>T1ISI7</accession>
<evidence type="ECO:0000313" key="3">
    <source>
        <dbReference type="Proteomes" id="UP000014500"/>
    </source>
</evidence>
<dbReference type="PANTHER" id="PTHR33050">
    <property type="entry name" value="REVERSE TRANSCRIPTASE DOMAIN-CONTAINING PROTEIN"/>
    <property type="match status" value="1"/>
</dbReference>
<sequence length="202" mass="23094">MIEKDAAYLADPLPDQIVSFLFLVSKKDVSFRPILNLKPLNAKMEGIHTALALVRLNILLSRLTYLMPNSRSPLQQNLENISGFIGRMVLPFGLEPAPYVFTKICRTIASFLRSLNFLLAVFIDDWFFTSESEQVLIEQRDFFINLIENLGFNVNRKKSVLIPTTRLQFLGFDIDTDQMLVILLSDRAQNIQLAIKNILSFP</sequence>
<dbReference type="GO" id="GO:0071897">
    <property type="term" value="P:DNA biosynthetic process"/>
    <property type="evidence" value="ECO:0007669"/>
    <property type="project" value="UniProtKB-ARBA"/>
</dbReference>
<proteinExistence type="predicted"/>
<dbReference type="InterPro" id="IPR000477">
    <property type="entry name" value="RT_dom"/>
</dbReference>
<dbReference type="AlphaFoldDB" id="T1ISI7"/>
<dbReference type="SUPFAM" id="SSF56672">
    <property type="entry name" value="DNA/RNA polymerases"/>
    <property type="match status" value="1"/>
</dbReference>
<dbReference type="Gene3D" id="3.30.70.270">
    <property type="match status" value="1"/>
</dbReference>
<dbReference type="PANTHER" id="PTHR33050:SF7">
    <property type="entry name" value="RIBONUCLEASE H"/>
    <property type="match status" value="1"/>
</dbReference>
<protein>
    <recommendedName>
        <fullName evidence="1">Reverse transcriptase domain-containing protein</fullName>
    </recommendedName>
</protein>
<dbReference type="EMBL" id="JH431432">
    <property type="status" value="NOT_ANNOTATED_CDS"/>
    <property type="molecule type" value="Genomic_DNA"/>
</dbReference>
<evidence type="ECO:0000259" key="1">
    <source>
        <dbReference type="PROSITE" id="PS50878"/>
    </source>
</evidence>
<organism evidence="2 3">
    <name type="scientific">Strigamia maritima</name>
    <name type="common">European centipede</name>
    <name type="synonym">Geophilus maritimus</name>
    <dbReference type="NCBI Taxonomy" id="126957"/>
    <lineage>
        <taxon>Eukaryota</taxon>
        <taxon>Metazoa</taxon>
        <taxon>Ecdysozoa</taxon>
        <taxon>Arthropoda</taxon>
        <taxon>Myriapoda</taxon>
        <taxon>Chilopoda</taxon>
        <taxon>Pleurostigmophora</taxon>
        <taxon>Geophilomorpha</taxon>
        <taxon>Linotaeniidae</taxon>
        <taxon>Strigamia</taxon>
    </lineage>
</organism>
<dbReference type="PhylomeDB" id="T1ISI7"/>
<dbReference type="Pfam" id="PF00078">
    <property type="entry name" value="RVT_1"/>
    <property type="match status" value="1"/>
</dbReference>
<name>T1ISI7_STRMM</name>
<dbReference type="EnsemblMetazoa" id="SMAR004063-RA">
    <property type="protein sequence ID" value="SMAR004063-PA"/>
    <property type="gene ID" value="SMAR004063"/>
</dbReference>
<keyword evidence="3" id="KW-1185">Reference proteome</keyword>
<evidence type="ECO:0000313" key="2">
    <source>
        <dbReference type="EnsemblMetazoa" id="SMAR004063-PA"/>
    </source>
</evidence>
<dbReference type="HOGENOM" id="CLU_1448863_0_0_1"/>
<dbReference type="STRING" id="126957.T1ISI7"/>
<reference evidence="2" key="2">
    <citation type="submission" date="2015-02" db="UniProtKB">
        <authorList>
            <consortium name="EnsemblMetazoa"/>
        </authorList>
    </citation>
    <scope>IDENTIFICATION</scope>
</reference>
<dbReference type="Proteomes" id="UP000014500">
    <property type="component" value="Unassembled WGS sequence"/>
</dbReference>
<dbReference type="InterPro" id="IPR052055">
    <property type="entry name" value="Hepadnavirus_pol/RT"/>
</dbReference>
<dbReference type="InterPro" id="IPR043502">
    <property type="entry name" value="DNA/RNA_pol_sf"/>
</dbReference>
<dbReference type="PROSITE" id="PS50878">
    <property type="entry name" value="RT_POL"/>
    <property type="match status" value="1"/>
</dbReference>
<feature type="domain" description="Reverse transcriptase" evidence="1">
    <location>
        <begin position="1"/>
        <end position="174"/>
    </location>
</feature>
<dbReference type="OMA" id="VHPNSEN"/>
<reference evidence="3" key="1">
    <citation type="submission" date="2011-05" db="EMBL/GenBank/DDBJ databases">
        <authorList>
            <person name="Richards S.R."/>
            <person name="Qu J."/>
            <person name="Jiang H."/>
            <person name="Jhangiani S.N."/>
            <person name="Agravi P."/>
            <person name="Goodspeed R."/>
            <person name="Gross S."/>
            <person name="Mandapat C."/>
            <person name="Jackson L."/>
            <person name="Mathew T."/>
            <person name="Pu L."/>
            <person name="Thornton R."/>
            <person name="Saada N."/>
            <person name="Wilczek-Boney K.B."/>
            <person name="Lee S."/>
            <person name="Kovar C."/>
            <person name="Wu Y."/>
            <person name="Scherer S.E."/>
            <person name="Worley K.C."/>
            <person name="Muzny D.M."/>
            <person name="Gibbs R."/>
        </authorList>
    </citation>
    <scope>NUCLEOTIDE SEQUENCE</scope>
    <source>
        <strain evidence="3">Brora</strain>
    </source>
</reference>